<dbReference type="Pfam" id="PF07690">
    <property type="entry name" value="MFS_1"/>
    <property type="match status" value="1"/>
</dbReference>
<feature type="region of interest" description="Disordered" evidence="9">
    <location>
        <begin position="519"/>
        <end position="539"/>
    </location>
</feature>
<dbReference type="InterPro" id="IPR036259">
    <property type="entry name" value="MFS_trans_sf"/>
</dbReference>
<dbReference type="HOGENOM" id="CLU_000960_22_0_1"/>
<feature type="domain" description="Major facilitator superfamily (MFS) profile" evidence="11">
    <location>
        <begin position="17"/>
        <end position="508"/>
    </location>
</feature>
<evidence type="ECO:0000313" key="12">
    <source>
        <dbReference type="EMBL" id="KIN07298.1"/>
    </source>
</evidence>
<dbReference type="PROSITE" id="PS50850">
    <property type="entry name" value="MFS"/>
    <property type="match status" value="1"/>
</dbReference>
<evidence type="ECO:0000256" key="10">
    <source>
        <dbReference type="SAM" id="Phobius"/>
    </source>
</evidence>
<evidence type="ECO:0000256" key="8">
    <source>
        <dbReference type="ARBA" id="ARBA00083178"/>
    </source>
</evidence>
<keyword evidence="3 10" id="KW-0812">Transmembrane</keyword>
<feature type="transmembrane region" description="Helical" evidence="10">
    <location>
        <begin position="204"/>
        <end position="229"/>
    </location>
</feature>
<feature type="transmembrane region" description="Helical" evidence="10">
    <location>
        <begin position="278"/>
        <end position="302"/>
    </location>
</feature>
<reference evidence="13" key="2">
    <citation type="submission" date="2015-01" db="EMBL/GenBank/DDBJ databases">
        <title>Evolutionary Origins and Diversification of the Mycorrhizal Mutualists.</title>
        <authorList>
            <consortium name="DOE Joint Genome Institute"/>
            <consortium name="Mycorrhizal Genomics Consortium"/>
            <person name="Kohler A."/>
            <person name="Kuo A."/>
            <person name="Nagy L.G."/>
            <person name="Floudas D."/>
            <person name="Copeland A."/>
            <person name="Barry K.W."/>
            <person name="Cichocki N."/>
            <person name="Veneault-Fourrey C."/>
            <person name="LaButti K."/>
            <person name="Lindquist E.A."/>
            <person name="Lipzen A."/>
            <person name="Lundell T."/>
            <person name="Morin E."/>
            <person name="Murat C."/>
            <person name="Riley R."/>
            <person name="Ohm R."/>
            <person name="Sun H."/>
            <person name="Tunlid A."/>
            <person name="Henrissat B."/>
            <person name="Grigoriev I.V."/>
            <person name="Hibbett D.S."/>
            <person name="Martin F."/>
        </authorList>
    </citation>
    <scope>NUCLEOTIDE SEQUENCE [LARGE SCALE GENOMIC DNA]</scope>
    <source>
        <strain evidence="13">Zn</strain>
    </source>
</reference>
<feature type="transmembrane region" description="Helical" evidence="10">
    <location>
        <begin position="51"/>
        <end position="70"/>
    </location>
</feature>
<dbReference type="AlphaFoldDB" id="A0A0C3DYY4"/>
<evidence type="ECO:0000256" key="4">
    <source>
        <dbReference type="ARBA" id="ARBA00022989"/>
    </source>
</evidence>
<comment type="subcellular location">
    <subcellularLocation>
        <location evidence="1">Vacuole membrane</location>
        <topology evidence="1">Multi-pass membrane protein</topology>
    </subcellularLocation>
</comment>
<evidence type="ECO:0000256" key="6">
    <source>
        <dbReference type="ARBA" id="ARBA00057269"/>
    </source>
</evidence>
<evidence type="ECO:0000256" key="2">
    <source>
        <dbReference type="ARBA" id="ARBA00007520"/>
    </source>
</evidence>
<dbReference type="OrthoDB" id="10021397at2759"/>
<dbReference type="InParanoid" id="A0A0C3DYY4"/>
<dbReference type="Gene3D" id="1.20.1250.20">
    <property type="entry name" value="MFS general substrate transporter like domains"/>
    <property type="match status" value="1"/>
</dbReference>
<evidence type="ECO:0000256" key="1">
    <source>
        <dbReference type="ARBA" id="ARBA00004128"/>
    </source>
</evidence>
<dbReference type="EMBL" id="KN832870">
    <property type="protein sequence ID" value="KIN07298.1"/>
    <property type="molecule type" value="Genomic_DNA"/>
</dbReference>
<dbReference type="Gene3D" id="1.20.1720.10">
    <property type="entry name" value="Multidrug resistance protein D"/>
    <property type="match status" value="1"/>
</dbReference>
<feature type="transmembrane region" description="Helical" evidence="10">
    <location>
        <begin position="371"/>
        <end position="393"/>
    </location>
</feature>
<accession>A0A0C3DYY4</accession>
<dbReference type="FunFam" id="1.20.1250.20:FF:000196">
    <property type="entry name" value="MFS toxin efflux pump (AflT)"/>
    <property type="match status" value="1"/>
</dbReference>
<dbReference type="GO" id="GO:0005774">
    <property type="term" value="C:vacuolar membrane"/>
    <property type="evidence" value="ECO:0007669"/>
    <property type="project" value="UniProtKB-SubCell"/>
</dbReference>
<dbReference type="GO" id="GO:0022857">
    <property type="term" value="F:transmembrane transporter activity"/>
    <property type="evidence" value="ECO:0007669"/>
    <property type="project" value="InterPro"/>
</dbReference>
<gene>
    <name evidence="12" type="ORF">OIDMADRAFT_108957</name>
</gene>
<feature type="transmembrane region" description="Helical" evidence="10">
    <location>
        <begin position="314"/>
        <end position="335"/>
    </location>
</feature>
<evidence type="ECO:0000256" key="7">
    <source>
        <dbReference type="ARBA" id="ARBA00069956"/>
    </source>
</evidence>
<evidence type="ECO:0000259" key="11">
    <source>
        <dbReference type="PROSITE" id="PS50850"/>
    </source>
</evidence>
<feature type="transmembrane region" description="Helical" evidence="10">
    <location>
        <begin position="347"/>
        <end position="365"/>
    </location>
</feature>
<evidence type="ECO:0000256" key="9">
    <source>
        <dbReference type="SAM" id="MobiDB-lite"/>
    </source>
</evidence>
<keyword evidence="13" id="KW-1185">Reference proteome</keyword>
<dbReference type="InterPro" id="IPR020846">
    <property type="entry name" value="MFS_dom"/>
</dbReference>
<feature type="transmembrane region" description="Helical" evidence="10">
    <location>
        <begin position="235"/>
        <end position="257"/>
    </location>
</feature>
<keyword evidence="4 10" id="KW-1133">Transmembrane helix</keyword>
<feature type="transmembrane region" description="Helical" evidence="10">
    <location>
        <begin position="21"/>
        <end position="39"/>
    </location>
</feature>
<evidence type="ECO:0000256" key="5">
    <source>
        <dbReference type="ARBA" id="ARBA00023136"/>
    </source>
</evidence>
<keyword evidence="5 10" id="KW-0472">Membrane</keyword>
<dbReference type="FunCoup" id="A0A0C3DYY4">
    <property type="interactions" value="43"/>
</dbReference>
<protein>
    <recommendedName>
        <fullName evidence="7">Efflux pump dotC</fullName>
    </recommendedName>
    <alternativeName>
        <fullName evidence="8">Dothistromin biosynthesis protein C</fullName>
    </alternativeName>
</protein>
<feature type="transmembrane region" description="Helical" evidence="10">
    <location>
        <begin position="405"/>
        <end position="428"/>
    </location>
</feature>
<feature type="transmembrane region" description="Helical" evidence="10">
    <location>
        <begin position="140"/>
        <end position="162"/>
    </location>
</feature>
<dbReference type="FunFam" id="1.20.1720.10:FF:000014">
    <property type="entry name" value="MFS drug transporter, putative"/>
    <property type="match status" value="1"/>
</dbReference>
<feature type="transmembrane region" description="Helical" evidence="10">
    <location>
        <begin position="484"/>
        <end position="503"/>
    </location>
</feature>
<feature type="transmembrane region" description="Helical" evidence="10">
    <location>
        <begin position="82"/>
        <end position="101"/>
    </location>
</feature>
<dbReference type="Proteomes" id="UP000054321">
    <property type="component" value="Unassembled WGS sequence"/>
</dbReference>
<comment type="function">
    <text evidence="6">Efflux pump; part of the gene cluster that mediates the biosynthesis of dothistromin (DOTH), a polyketide toxin very similar in structure to the aflatoxin precursor, versicolorin B. One function of dotC may be to transport early-stage dothistromin biosynthetic intermediates from the cytoplasm into vacuoles, thereby affecting the rate of dothistromin production.</text>
</comment>
<feature type="transmembrane region" description="Helical" evidence="10">
    <location>
        <begin position="174"/>
        <end position="192"/>
    </location>
</feature>
<organism evidence="12 13">
    <name type="scientific">Oidiodendron maius (strain Zn)</name>
    <dbReference type="NCBI Taxonomy" id="913774"/>
    <lineage>
        <taxon>Eukaryota</taxon>
        <taxon>Fungi</taxon>
        <taxon>Dikarya</taxon>
        <taxon>Ascomycota</taxon>
        <taxon>Pezizomycotina</taxon>
        <taxon>Leotiomycetes</taxon>
        <taxon>Leotiomycetes incertae sedis</taxon>
        <taxon>Myxotrichaceae</taxon>
        <taxon>Oidiodendron</taxon>
    </lineage>
</organism>
<comment type="similarity">
    <text evidence="2">Belongs to the major facilitator superfamily. TCR/Tet family.</text>
</comment>
<feature type="transmembrane region" description="Helical" evidence="10">
    <location>
        <begin position="107"/>
        <end position="128"/>
    </location>
</feature>
<evidence type="ECO:0000313" key="13">
    <source>
        <dbReference type="Proteomes" id="UP000054321"/>
    </source>
</evidence>
<evidence type="ECO:0000256" key="3">
    <source>
        <dbReference type="ARBA" id="ARBA00022692"/>
    </source>
</evidence>
<reference evidence="12 13" key="1">
    <citation type="submission" date="2014-04" db="EMBL/GenBank/DDBJ databases">
        <authorList>
            <consortium name="DOE Joint Genome Institute"/>
            <person name="Kuo A."/>
            <person name="Martino E."/>
            <person name="Perotto S."/>
            <person name="Kohler A."/>
            <person name="Nagy L.G."/>
            <person name="Floudas D."/>
            <person name="Copeland A."/>
            <person name="Barry K.W."/>
            <person name="Cichocki N."/>
            <person name="Veneault-Fourrey C."/>
            <person name="LaButti K."/>
            <person name="Lindquist E.A."/>
            <person name="Lipzen A."/>
            <person name="Lundell T."/>
            <person name="Morin E."/>
            <person name="Murat C."/>
            <person name="Sun H."/>
            <person name="Tunlid A."/>
            <person name="Henrissat B."/>
            <person name="Grigoriev I.V."/>
            <person name="Hibbett D.S."/>
            <person name="Martin F."/>
            <person name="Nordberg H.P."/>
            <person name="Cantor M.N."/>
            <person name="Hua S.X."/>
        </authorList>
    </citation>
    <scope>NUCLEOTIDE SEQUENCE [LARGE SCALE GENOMIC DNA]</scope>
    <source>
        <strain evidence="12 13">Zn</strain>
    </source>
</reference>
<dbReference type="PANTHER" id="PTHR23501:SF102">
    <property type="entry name" value="DRUG TRANSPORTER, PUTATIVE (AFU_ORTHOLOGUE AFUA_3G08530)-RELATED"/>
    <property type="match status" value="1"/>
</dbReference>
<name>A0A0C3DYY4_OIDMZ</name>
<sequence length="539" mass="58124">MGALCVRTFGFRIRVLSNIRLQASVFLAALDITIISTPLATISEYFHSSAAYTWVGSTYMLADAAGTPIWGKLSDIWGRKPLLLVATAIFFLGSALSGAAVNIDMLIAGRAVQGFAGGGLLTLVNICISDMFSMRDRAKYYGIIGMAWALASACGPVIGGVLTQRVSWRWCFYINLPITGSAFLIILFTLNIQTLKTPMIAGLLAVDWLGSFSVAGATLIMFLLGLTFGGVTHPWSSAVVLCLLIFGAALFIIFILIEWKVAKYPLMPLRLYRNASNMASLAGCFCHGSILVLGAFFLPLYFQATLGATALLSGVWLLPFALSMSFSAGFTGWYISATGRYIDGVRLAFALSVFGFGLLIDLTSQKSWPKIIIFQIICGVGIGPNFQALLIALQNQVKPQDYATATAAFGFMRNLATSIGLVIGNVIFQNRMLKQSAILTKTLGPQMAELFYGGSAEASVHIADALPDAQKAVVRNAYYTSIRAVWFLAVAFAGAGLVLTLFIRVKELSRIHEQIKTGLESMDPPREEGTIKTPKQGEP</sequence>
<feature type="compositionally biased region" description="Basic and acidic residues" evidence="9">
    <location>
        <begin position="523"/>
        <end position="539"/>
    </location>
</feature>
<dbReference type="InterPro" id="IPR011701">
    <property type="entry name" value="MFS"/>
</dbReference>
<dbReference type="SUPFAM" id="SSF103473">
    <property type="entry name" value="MFS general substrate transporter"/>
    <property type="match status" value="2"/>
</dbReference>
<dbReference type="CDD" id="cd17502">
    <property type="entry name" value="MFS_Azr1_MDR_like"/>
    <property type="match status" value="1"/>
</dbReference>
<dbReference type="PANTHER" id="PTHR23501">
    <property type="entry name" value="MAJOR FACILITATOR SUPERFAMILY"/>
    <property type="match status" value="1"/>
</dbReference>
<dbReference type="GO" id="GO:0005886">
    <property type="term" value="C:plasma membrane"/>
    <property type="evidence" value="ECO:0007669"/>
    <property type="project" value="TreeGrafter"/>
</dbReference>
<proteinExistence type="inferred from homology"/>